<reference evidence="2 3" key="1">
    <citation type="journal article" date="2014" name="Int. J. Syst. Evol. Microbiol.">
        <title>Complete genome sequence of Corynebacterium casei LMG S-19264T (=DSM 44701T), isolated from a smear-ripened cheese.</title>
        <authorList>
            <consortium name="US DOE Joint Genome Institute (JGI-PGF)"/>
            <person name="Walter F."/>
            <person name="Albersmeier A."/>
            <person name="Kalinowski J."/>
            <person name="Ruckert C."/>
        </authorList>
    </citation>
    <scope>NUCLEOTIDE SEQUENCE [LARGE SCALE GENOMIC DNA]</scope>
    <source>
        <strain evidence="2 3">CGMCC 4.7111</strain>
    </source>
</reference>
<feature type="region of interest" description="Disordered" evidence="1">
    <location>
        <begin position="18"/>
        <end position="52"/>
    </location>
</feature>
<evidence type="ECO:0000313" key="3">
    <source>
        <dbReference type="Proteomes" id="UP000600365"/>
    </source>
</evidence>
<keyword evidence="3" id="KW-1185">Reference proteome</keyword>
<dbReference type="AlphaFoldDB" id="A0A917YFY3"/>
<proteinExistence type="predicted"/>
<sequence>MSTVMRWVIVLLPSRADQLSAPSHKKEPNDAARVNPCTRGFRTEGTGRDQGWHRAVSRRLALTRRGVAMRACREDEVPAG</sequence>
<evidence type="ECO:0000256" key="1">
    <source>
        <dbReference type="SAM" id="MobiDB-lite"/>
    </source>
</evidence>
<dbReference type="EMBL" id="BMMM01000029">
    <property type="protein sequence ID" value="GGN93791.1"/>
    <property type="molecule type" value="Genomic_DNA"/>
</dbReference>
<feature type="compositionally biased region" description="Basic and acidic residues" evidence="1">
    <location>
        <begin position="41"/>
        <end position="52"/>
    </location>
</feature>
<name>A0A917YFY3_9ACTN</name>
<protein>
    <submittedName>
        <fullName evidence="2">Uncharacterized protein</fullName>
    </submittedName>
</protein>
<comment type="caution">
    <text evidence="2">The sequence shown here is derived from an EMBL/GenBank/DDBJ whole genome shotgun (WGS) entry which is preliminary data.</text>
</comment>
<gene>
    <name evidence="2" type="ORF">GCM10011579_092620</name>
</gene>
<accession>A0A917YFY3</accession>
<organism evidence="2 3">
    <name type="scientific">Streptomyces albiflavescens</name>
    <dbReference type="NCBI Taxonomy" id="1623582"/>
    <lineage>
        <taxon>Bacteria</taxon>
        <taxon>Bacillati</taxon>
        <taxon>Actinomycetota</taxon>
        <taxon>Actinomycetes</taxon>
        <taxon>Kitasatosporales</taxon>
        <taxon>Streptomycetaceae</taxon>
        <taxon>Streptomyces</taxon>
    </lineage>
</organism>
<dbReference type="Proteomes" id="UP000600365">
    <property type="component" value="Unassembled WGS sequence"/>
</dbReference>
<evidence type="ECO:0000313" key="2">
    <source>
        <dbReference type="EMBL" id="GGN93791.1"/>
    </source>
</evidence>